<dbReference type="AlphaFoldDB" id="X6PEJ7"/>
<dbReference type="SMART" id="SM00248">
    <property type="entry name" value="ANK"/>
    <property type="match status" value="3"/>
</dbReference>
<dbReference type="Proteomes" id="UP000023152">
    <property type="component" value="Unassembled WGS sequence"/>
</dbReference>
<dbReference type="EMBL" id="ASPP01000989">
    <property type="protein sequence ID" value="ETO36117.1"/>
    <property type="molecule type" value="Genomic_DNA"/>
</dbReference>
<keyword evidence="4" id="KW-1185">Reference proteome</keyword>
<accession>X6PEJ7</accession>
<evidence type="ECO:0000256" key="2">
    <source>
        <dbReference type="ARBA" id="ARBA00023043"/>
    </source>
</evidence>
<evidence type="ECO:0000313" key="3">
    <source>
        <dbReference type="EMBL" id="ETO36117.1"/>
    </source>
</evidence>
<sequence>RDNNHLDEKAKDDKDSDKAKLLDGYDLIDNSLLQELREYIKRFPHQIDHCDPLKGTLVMWAIRRGDMTALELLHSLNANLEQVLFNLTMNRKQTNFENAIWNREKIAEQLLKWGASTEATDKGFWTPLLYSCIQGNAKMVQILAKHGANLNRMVYTNKTSLTLVAERGMINCLQVMKSLGIDLKPAVAVVQQSKRDEMTDSLRKRCLILQKNDTQHFLLSFLVPFYTPFVYFIHSSFFEIHHFFAVVFAFYPKKLTYSEKNLKFFCYLIDKKH</sequence>
<name>X6PEJ7_RETFI</name>
<gene>
    <name evidence="3" type="ORF">RFI_00945</name>
</gene>
<reference evidence="3 4" key="1">
    <citation type="journal article" date="2013" name="Curr. Biol.">
        <title>The Genome of the Foraminiferan Reticulomyxa filosa.</title>
        <authorList>
            <person name="Glockner G."/>
            <person name="Hulsmann N."/>
            <person name="Schleicher M."/>
            <person name="Noegel A.A."/>
            <person name="Eichinger L."/>
            <person name="Gallinger C."/>
            <person name="Pawlowski J."/>
            <person name="Sierra R."/>
            <person name="Euteneuer U."/>
            <person name="Pillet L."/>
            <person name="Moustafa A."/>
            <person name="Platzer M."/>
            <person name="Groth M."/>
            <person name="Szafranski K."/>
            <person name="Schliwa M."/>
        </authorList>
    </citation>
    <scope>NUCLEOTIDE SEQUENCE [LARGE SCALE GENOMIC DNA]</scope>
</reference>
<organism evidence="3 4">
    <name type="scientific">Reticulomyxa filosa</name>
    <dbReference type="NCBI Taxonomy" id="46433"/>
    <lineage>
        <taxon>Eukaryota</taxon>
        <taxon>Sar</taxon>
        <taxon>Rhizaria</taxon>
        <taxon>Retaria</taxon>
        <taxon>Foraminifera</taxon>
        <taxon>Monothalamids</taxon>
        <taxon>Reticulomyxidae</taxon>
        <taxon>Reticulomyxa</taxon>
    </lineage>
</organism>
<dbReference type="OrthoDB" id="20872at2759"/>
<dbReference type="Gene3D" id="1.25.40.20">
    <property type="entry name" value="Ankyrin repeat-containing domain"/>
    <property type="match status" value="1"/>
</dbReference>
<keyword evidence="2" id="KW-0040">ANK repeat</keyword>
<feature type="non-terminal residue" evidence="3">
    <location>
        <position position="1"/>
    </location>
</feature>
<dbReference type="PANTHER" id="PTHR24189">
    <property type="entry name" value="MYOTROPHIN"/>
    <property type="match status" value="1"/>
</dbReference>
<dbReference type="InterPro" id="IPR050745">
    <property type="entry name" value="Multifunctional_regulatory"/>
</dbReference>
<dbReference type="InterPro" id="IPR036770">
    <property type="entry name" value="Ankyrin_rpt-contain_sf"/>
</dbReference>
<dbReference type="SUPFAM" id="SSF48403">
    <property type="entry name" value="Ankyrin repeat"/>
    <property type="match status" value="1"/>
</dbReference>
<keyword evidence="1" id="KW-0677">Repeat</keyword>
<dbReference type="PANTHER" id="PTHR24189:SF50">
    <property type="entry name" value="ANKYRIN REPEAT AND SOCS BOX PROTEIN 2"/>
    <property type="match status" value="1"/>
</dbReference>
<evidence type="ECO:0000313" key="4">
    <source>
        <dbReference type="Proteomes" id="UP000023152"/>
    </source>
</evidence>
<proteinExistence type="predicted"/>
<protein>
    <submittedName>
        <fullName evidence="3">Ankyrin repeat protein</fullName>
    </submittedName>
</protein>
<dbReference type="InterPro" id="IPR002110">
    <property type="entry name" value="Ankyrin_rpt"/>
</dbReference>
<dbReference type="Pfam" id="PF12796">
    <property type="entry name" value="Ank_2"/>
    <property type="match status" value="1"/>
</dbReference>
<evidence type="ECO:0000256" key="1">
    <source>
        <dbReference type="ARBA" id="ARBA00022737"/>
    </source>
</evidence>
<comment type="caution">
    <text evidence="3">The sequence shown here is derived from an EMBL/GenBank/DDBJ whole genome shotgun (WGS) entry which is preliminary data.</text>
</comment>